<dbReference type="InterPro" id="IPR036691">
    <property type="entry name" value="Endo/exonu/phosph_ase_sf"/>
</dbReference>
<dbReference type="GO" id="GO:0004519">
    <property type="term" value="F:endonuclease activity"/>
    <property type="evidence" value="ECO:0007669"/>
    <property type="project" value="UniProtKB-KW"/>
</dbReference>
<comment type="caution">
    <text evidence="2">The sequence shown here is derived from an EMBL/GenBank/DDBJ whole genome shotgun (WGS) entry which is preliminary data.</text>
</comment>
<organism evidence="2 3">
    <name type="scientific">Nocardioides iriomotensis</name>
    <dbReference type="NCBI Taxonomy" id="715784"/>
    <lineage>
        <taxon>Bacteria</taxon>
        <taxon>Bacillati</taxon>
        <taxon>Actinomycetota</taxon>
        <taxon>Actinomycetes</taxon>
        <taxon>Propionibacteriales</taxon>
        <taxon>Nocardioidaceae</taxon>
        <taxon>Nocardioides</taxon>
    </lineage>
</organism>
<keyword evidence="3" id="KW-1185">Reference proteome</keyword>
<dbReference type="Gene3D" id="3.60.10.10">
    <property type="entry name" value="Endonuclease/exonuclease/phosphatase"/>
    <property type="match status" value="1"/>
</dbReference>
<name>A0A4Q5IXI2_9ACTN</name>
<dbReference type="RefSeq" id="WP_129989394.1">
    <property type="nucleotide sequence ID" value="NZ_SDPU01000035.1"/>
</dbReference>
<evidence type="ECO:0000313" key="3">
    <source>
        <dbReference type="Proteomes" id="UP000291189"/>
    </source>
</evidence>
<dbReference type="AlphaFoldDB" id="A0A4Q5IXI2"/>
<protein>
    <submittedName>
        <fullName evidence="2">Endonuclease</fullName>
    </submittedName>
</protein>
<feature type="domain" description="Endonuclease/exonuclease/phosphatase" evidence="1">
    <location>
        <begin position="7"/>
        <end position="217"/>
    </location>
</feature>
<gene>
    <name evidence="2" type="ORF">ETU37_21600</name>
</gene>
<proteinExistence type="predicted"/>
<accession>A0A4Q5IXI2</accession>
<dbReference type="EMBL" id="SDPU01000035">
    <property type="protein sequence ID" value="RYU09629.1"/>
    <property type="molecule type" value="Genomic_DNA"/>
</dbReference>
<dbReference type="SUPFAM" id="SSF56219">
    <property type="entry name" value="DNase I-like"/>
    <property type="match status" value="1"/>
</dbReference>
<dbReference type="OrthoDB" id="3820230at2"/>
<keyword evidence="2" id="KW-0378">Hydrolase</keyword>
<sequence length="227" mass="25202">MTRIRVATYNIFMGGRRGAALHDVVRRMRPDVLLVNESPKRPLVWKRQCSRLADRWVLRCVAGGRPAGSNLVAVGPRVVVKRAGAERLRQPLFQPRRGIAWAQLRVEGRLLGVVSCHLSLDRDRRLVEVRRILEVAATLRGPVVLAGDLNEPPGGPSWRRLRDAGFRDHGDGGWLTFPSEDPTSRIDALLVRGTTGRVLYNGDPGLPETLLSAASDHRPILAEIELD</sequence>
<dbReference type="Pfam" id="PF03372">
    <property type="entry name" value="Exo_endo_phos"/>
    <property type="match status" value="1"/>
</dbReference>
<dbReference type="Proteomes" id="UP000291189">
    <property type="component" value="Unassembled WGS sequence"/>
</dbReference>
<evidence type="ECO:0000313" key="2">
    <source>
        <dbReference type="EMBL" id="RYU09629.1"/>
    </source>
</evidence>
<keyword evidence="2" id="KW-0255">Endonuclease</keyword>
<evidence type="ECO:0000259" key="1">
    <source>
        <dbReference type="Pfam" id="PF03372"/>
    </source>
</evidence>
<reference evidence="2 3" key="1">
    <citation type="submission" date="2019-01" db="EMBL/GenBank/DDBJ databases">
        <title>Nocardioides guangzhouensis sp. nov., an actinobacterium isolated from soil.</title>
        <authorList>
            <person name="Fu Y."/>
            <person name="Cai Y."/>
            <person name="Lin Z."/>
            <person name="Chen P."/>
        </authorList>
    </citation>
    <scope>NUCLEOTIDE SEQUENCE [LARGE SCALE GENOMIC DNA]</scope>
    <source>
        <strain evidence="2 3">NBRC 105384</strain>
    </source>
</reference>
<dbReference type="InterPro" id="IPR005135">
    <property type="entry name" value="Endo/exonuclease/phosphatase"/>
</dbReference>
<keyword evidence="2" id="KW-0540">Nuclease</keyword>